<dbReference type="EMBL" id="SPNW01000065">
    <property type="protein sequence ID" value="TIA87088.1"/>
    <property type="molecule type" value="Genomic_DNA"/>
</dbReference>
<keyword evidence="4" id="KW-1185">Reference proteome</keyword>
<dbReference type="PRINTS" id="PR01217">
    <property type="entry name" value="PRICHEXTENSN"/>
</dbReference>
<dbReference type="Proteomes" id="UP000310189">
    <property type="component" value="Unassembled WGS sequence"/>
</dbReference>
<sequence length="238" mass="25607">MYLPIQQSSPPSQTPLHTHLRRDTNNSATTGAVVAIVAAAIAFAFLMAKAWSRNRELKMQGMGSAAVESGGNNNNNSNTRTSNAFTSPFLDYVPRMSRHSHMTTNRRREDDDEQLPAYEPPSKPVPTAETAFNMHSMHQTEQPNGGGVDALGMPLPPTYEADRRDSAHVQAHEGGENTVADNVHHDAQATDAPTSPAAPGSPASPPTDTHTPAQPTQPPQAPRYNPPQHPPPAYDGSR</sequence>
<evidence type="ECO:0000256" key="1">
    <source>
        <dbReference type="SAM" id="MobiDB-lite"/>
    </source>
</evidence>
<feature type="compositionally biased region" description="Low complexity" evidence="1">
    <location>
        <begin position="65"/>
        <end position="87"/>
    </location>
</feature>
<name>A0A4T0FGB4_9BASI</name>
<keyword evidence="2" id="KW-0472">Membrane</keyword>
<protein>
    <submittedName>
        <fullName evidence="3">Uncharacterized protein</fullName>
    </submittedName>
</protein>
<keyword evidence="2" id="KW-1133">Transmembrane helix</keyword>
<comment type="caution">
    <text evidence="3">The sequence shown here is derived from an EMBL/GenBank/DDBJ whole genome shotgun (WGS) entry which is preliminary data.</text>
</comment>
<feature type="compositionally biased region" description="Basic and acidic residues" evidence="1">
    <location>
        <begin position="160"/>
        <end position="175"/>
    </location>
</feature>
<feature type="transmembrane region" description="Helical" evidence="2">
    <location>
        <begin position="28"/>
        <end position="48"/>
    </location>
</feature>
<evidence type="ECO:0000256" key="2">
    <source>
        <dbReference type="SAM" id="Phobius"/>
    </source>
</evidence>
<evidence type="ECO:0000313" key="4">
    <source>
        <dbReference type="Proteomes" id="UP000310189"/>
    </source>
</evidence>
<feature type="compositionally biased region" description="Basic residues" evidence="1">
    <location>
        <begin position="96"/>
        <end position="105"/>
    </location>
</feature>
<reference evidence="3 4" key="1">
    <citation type="submission" date="2019-03" db="EMBL/GenBank/DDBJ databases">
        <title>Sequencing 23 genomes of Wallemia ichthyophaga.</title>
        <authorList>
            <person name="Gostincar C."/>
        </authorList>
    </citation>
    <scope>NUCLEOTIDE SEQUENCE [LARGE SCALE GENOMIC DNA]</scope>
    <source>
        <strain evidence="3 4">EXF-5753</strain>
    </source>
</reference>
<gene>
    <name evidence="3" type="ORF">E3P99_03393</name>
</gene>
<dbReference type="AlphaFoldDB" id="A0A4T0FGB4"/>
<feature type="region of interest" description="Disordered" evidence="1">
    <location>
        <begin position="65"/>
        <end position="238"/>
    </location>
</feature>
<feature type="compositionally biased region" description="Pro residues" evidence="1">
    <location>
        <begin position="215"/>
        <end position="238"/>
    </location>
</feature>
<organism evidence="3 4">
    <name type="scientific">Wallemia hederae</name>
    <dbReference type="NCBI Taxonomy" id="1540922"/>
    <lineage>
        <taxon>Eukaryota</taxon>
        <taxon>Fungi</taxon>
        <taxon>Dikarya</taxon>
        <taxon>Basidiomycota</taxon>
        <taxon>Wallemiomycotina</taxon>
        <taxon>Wallemiomycetes</taxon>
        <taxon>Wallemiales</taxon>
        <taxon>Wallemiaceae</taxon>
        <taxon>Wallemia</taxon>
    </lineage>
</organism>
<evidence type="ECO:0000313" key="3">
    <source>
        <dbReference type="EMBL" id="TIA87088.1"/>
    </source>
</evidence>
<feature type="region of interest" description="Disordered" evidence="1">
    <location>
        <begin position="1"/>
        <end position="23"/>
    </location>
</feature>
<keyword evidence="2" id="KW-0812">Transmembrane</keyword>
<proteinExistence type="predicted"/>
<feature type="compositionally biased region" description="Low complexity" evidence="1">
    <location>
        <begin position="1"/>
        <end position="11"/>
    </location>
</feature>
<feature type="compositionally biased region" description="Low complexity" evidence="1">
    <location>
        <begin position="189"/>
        <end position="214"/>
    </location>
</feature>
<accession>A0A4T0FGB4</accession>